<reference evidence="4 5" key="1">
    <citation type="submission" date="2023-04" db="EMBL/GenBank/DDBJ databases">
        <title>Genome of Basidiobolus ranarum AG-B5.</title>
        <authorList>
            <person name="Stajich J.E."/>
            <person name="Carter-House D."/>
            <person name="Gryganskyi A."/>
        </authorList>
    </citation>
    <scope>NUCLEOTIDE SEQUENCE [LARGE SCALE GENOMIC DNA]</scope>
    <source>
        <strain evidence="4 5">AG-B5</strain>
    </source>
</reference>
<accession>A0ABR2WA21</accession>
<feature type="compositionally biased region" description="Basic and acidic residues" evidence="3">
    <location>
        <begin position="387"/>
        <end position="397"/>
    </location>
</feature>
<feature type="region of interest" description="Disordered" evidence="3">
    <location>
        <begin position="350"/>
        <end position="397"/>
    </location>
</feature>
<evidence type="ECO:0000313" key="5">
    <source>
        <dbReference type="Proteomes" id="UP001479436"/>
    </source>
</evidence>
<evidence type="ECO:0008006" key="6">
    <source>
        <dbReference type="Google" id="ProtNLM"/>
    </source>
</evidence>
<dbReference type="PANTHER" id="PTHR22691">
    <property type="entry name" value="YEAST SPT2-RELATED"/>
    <property type="match status" value="1"/>
</dbReference>
<gene>
    <name evidence="4" type="ORF">K7432_001183</name>
</gene>
<sequence length="397" mass="46505">MGEFEELMRLATQHTREVDKEFERKKKKQQLENEKKRKEQEKRRQEGKATTAVQLAEMRKRDLALERERAERRREREREIEREKLKADQSKTREPKSSSYRREKDKEPVYSREPPKRKPFTSMSFDDLINQASDIPTSSLKLVPTSRVSQNANTPRSSTSMNAKRDFRDSGRNPKGTSGRDSSTRDRTSIDERNFNRTKSGSRSREEDNYRDKRDRISESDRDRTRSVSSSRSALPKSTSMRDVRRSVSDLDVPSRKAKLSPGTKSASRSSEVAKGRRRSLTPPPKSRKRSLSPSRKASGRKPIDDREFNEDYVKRGNISSIIGQLFGYDRSRYANERYSDDDMEASITDLRKEESRSAKIARLEDEREEELERQEQERLKARKKARLDMERKKGSR</sequence>
<dbReference type="SMART" id="SM00784">
    <property type="entry name" value="SPT2"/>
    <property type="match status" value="1"/>
</dbReference>
<feature type="compositionally biased region" description="Basic and acidic residues" evidence="3">
    <location>
        <begin position="302"/>
        <end position="313"/>
    </location>
</feature>
<name>A0ABR2WA21_9FUNG</name>
<feature type="compositionally biased region" description="Basic and acidic residues" evidence="3">
    <location>
        <begin position="240"/>
        <end position="255"/>
    </location>
</feature>
<proteinExistence type="inferred from homology"/>
<feature type="region of interest" description="Disordered" evidence="3">
    <location>
        <begin position="15"/>
        <end position="313"/>
    </location>
</feature>
<dbReference type="Pfam" id="PF08243">
    <property type="entry name" value="SPT2"/>
    <property type="match status" value="1"/>
</dbReference>
<dbReference type="EMBL" id="JASJQH010006900">
    <property type="protein sequence ID" value="KAK9728239.1"/>
    <property type="molecule type" value="Genomic_DNA"/>
</dbReference>
<keyword evidence="2" id="KW-0175">Coiled coil</keyword>
<feature type="compositionally biased region" description="Basic and acidic residues" evidence="3">
    <location>
        <begin position="163"/>
        <end position="172"/>
    </location>
</feature>
<dbReference type="PANTHER" id="PTHR22691:SF8">
    <property type="entry name" value="PROTEIN SPT2 HOMOLOG"/>
    <property type="match status" value="1"/>
</dbReference>
<feature type="compositionally biased region" description="Basic and acidic residues" evidence="3">
    <location>
        <begin position="15"/>
        <end position="47"/>
    </location>
</feature>
<dbReference type="Proteomes" id="UP001479436">
    <property type="component" value="Unassembled WGS sequence"/>
</dbReference>
<comment type="similarity">
    <text evidence="1">Belongs to the SPT2 family.</text>
</comment>
<feature type="compositionally biased region" description="Basic and acidic residues" evidence="3">
    <location>
        <begin position="182"/>
        <end position="195"/>
    </location>
</feature>
<evidence type="ECO:0000256" key="1">
    <source>
        <dbReference type="ARBA" id="ARBA00006461"/>
    </source>
</evidence>
<feature type="compositionally biased region" description="Basic and acidic residues" evidence="3">
    <location>
        <begin position="203"/>
        <end position="226"/>
    </location>
</feature>
<evidence type="ECO:0000256" key="2">
    <source>
        <dbReference type="ARBA" id="ARBA00023054"/>
    </source>
</evidence>
<evidence type="ECO:0000313" key="4">
    <source>
        <dbReference type="EMBL" id="KAK9728239.1"/>
    </source>
</evidence>
<feature type="compositionally biased region" description="Basic and acidic residues" evidence="3">
    <location>
        <begin position="350"/>
        <end position="366"/>
    </location>
</feature>
<organism evidence="4 5">
    <name type="scientific">Basidiobolus ranarum</name>
    <dbReference type="NCBI Taxonomy" id="34480"/>
    <lineage>
        <taxon>Eukaryota</taxon>
        <taxon>Fungi</taxon>
        <taxon>Fungi incertae sedis</taxon>
        <taxon>Zoopagomycota</taxon>
        <taxon>Entomophthoromycotina</taxon>
        <taxon>Basidiobolomycetes</taxon>
        <taxon>Basidiobolales</taxon>
        <taxon>Basidiobolaceae</taxon>
        <taxon>Basidiobolus</taxon>
    </lineage>
</organism>
<feature type="compositionally biased region" description="Polar residues" evidence="3">
    <location>
        <begin position="130"/>
        <end position="162"/>
    </location>
</feature>
<dbReference type="InterPro" id="IPR013256">
    <property type="entry name" value="Chromatin_SPT2"/>
</dbReference>
<comment type="caution">
    <text evidence="4">The sequence shown here is derived from an EMBL/GenBank/DDBJ whole genome shotgun (WGS) entry which is preliminary data.</text>
</comment>
<evidence type="ECO:0000256" key="3">
    <source>
        <dbReference type="SAM" id="MobiDB-lite"/>
    </source>
</evidence>
<keyword evidence="5" id="KW-1185">Reference proteome</keyword>
<protein>
    <recommendedName>
        <fullName evidence="6">SPT2 chromatin protein</fullName>
    </recommendedName>
</protein>
<feature type="compositionally biased region" description="Basic residues" evidence="3">
    <location>
        <begin position="276"/>
        <end position="291"/>
    </location>
</feature>
<feature type="compositionally biased region" description="Basic and acidic residues" evidence="3">
    <location>
        <begin position="57"/>
        <end position="116"/>
    </location>
</feature>